<dbReference type="EMBL" id="CP031124">
    <property type="protein sequence ID" value="AXF85087.1"/>
    <property type="molecule type" value="Genomic_DNA"/>
</dbReference>
<evidence type="ECO:0000256" key="1">
    <source>
        <dbReference type="ARBA" id="ARBA00004571"/>
    </source>
</evidence>
<evidence type="ECO:0000256" key="13">
    <source>
        <dbReference type="ARBA" id="ARBA00023237"/>
    </source>
</evidence>
<dbReference type="KEGG" id="hyf:DTO96_100806"/>
<keyword evidence="8" id="KW-0625">Polysaccharide transport</keyword>
<dbReference type="PANTHER" id="PTHR33619">
    <property type="entry name" value="POLYSACCHARIDE EXPORT PROTEIN GFCE-RELATED"/>
    <property type="match status" value="1"/>
</dbReference>
<proteinExistence type="inferred from homology"/>
<keyword evidence="14" id="KW-0449">Lipoprotein</keyword>
<evidence type="ECO:0000256" key="9">
    <source>
        <dbReference type="ARBA" id="ARBA00023065"/>
    </source>
</evidence>
<dbReference type="InterPro" id="IPR003715">
    <property type="entry name" value="Poly_export_N"/>
</dbReference>
<name>A0A345D9P9_9BURK</name>
<evidence type="ECO:0008006" key="20">
    <source>
        <dbReference type="Google" id="ProtNLM"/>
    </source>
</evidence>
<keyword evidence="4" id="KW-1134">Transmembrane beta strand</keyword>
<dbReference type="Pfam" id="PF02563">
    <property type="entry name" value="Poly_export"/>
    <property type="match status" value="1"/>
</dbReference>
<protein>
    <recommendedName>
        <fullName evidence="20">Soluble ligand binding domain-containing protein</fullName>
    </recommendedName>
</protein>
<evidence type="ECO:0000313" key="18">
    <source>
        <dbReference type="EMBL" id="AXF85087.1"/>
    </source>
</evidence>
<dbReference type="AlphaFoldDB" id="A0A345D9P9"/>
<accession>A0A345D9P9</accession>
<dbReference type="Gene3D" id="3.30.1950.10">
    <property type="entry name" value="wza like domain"/>
    <property type="match status" value="1"/>
</dbReference>
<dbReference type="Proteomes" id="UP000252182">
    <property type="component" value="Chromosome"/>
</dbReference>
<keyword evidence="12" id="KW-0564">Palmitate</keyword>
<keyword evidence="7 15" id="KW-0732">Signal</keyword>
<dbReference type="GO" id="GO:0015288">
    <property type="term" value="F:porin activity"/>
    <property type="evidence" value="ECO:0007669"/>
    <property type="project" value="UniProtKB-KW"/>
</dbReference>
<dbReference type="Gene3D" id="3.10.560.10">
    <property type="entry name" value="Outer membrane lipoprotein wza domain like"/>
    <property type="match status" value="2"/>
</dbReference>
<dbReference type="GO" id="GO:0015159">
    <property type="term" value="F:polysaccharide transmembrane transporter activity"/>
    <property type="evidence" value="ECO:0007669"/>
    <property type="project" value="InterPro"/>
</dbReference>
<evidence type="ECO:0000256" key="5">
    <source>
        <dbReference type="ARBA" id="ARBA00022597"/>
    </source>
</evidence>
<keyword evidence="3" id="KW-0813">Transport</keyword>
<dbReference type="InterPro" id="IPR054765">
    <property type="entry name" value="SLBB_dom"/>
</dbReference>
<evidence type="ECO:0000256" key="10">
    <source>
        <dbReference type="ARBA" id="ARBA00023114"/>
    </source>
</evidence>
<evidence type="ECO:0000256" key="8">
    <source>
        <dbReference type="ARBA" id="ARBA00023047"/>
    </source>
</evidence>
<keyword evidence="5" id="KW-0762">Sugar transport</keyword>
<keyword evidence="13" id="KW-0998">Cell outer membrane</keyword>
<evidence type="ECO:0000256" key="12">
    <source>
        <dbReference type="ARBA" id="ARBA00023139"/>
    </source>
</evidence>
<evidence type="ECO:0000256" key="15">
    <source>
        <dbReference type="SAM" id="SignalP"/>
    </source>
</evidence>
<dbReference type="GO" id="GO:0009279">
    <property type="term" value="C:cell outer membrane"/>
    <property type="evidence" value="ECO:0007669"/>
    <property type="project" value="UniProtKB-SubCell"/>
</dbReference>
<feature type="chain" id="PRO_5016930232" description="Soluble ligand binding domain-containing protein" evidence="15">
    <location>
        <begin position="20"/>
        <end position="396"/>
    </location>
</feature>
<feature type="domain" description="SLBB" evidence="17">
    <location>
        <begin position="261"/>
        <end position="354"/>
    </location>
</feature>
<dbReference type="PANTHER" id="PTHR33619:SF3">
    <property type="entry name" value="POLYSACCHARIDE EXPORT PROTEIN GFCE-RELATED"/>
    <property type="match status" value="1"/>
</dbReference>
<dbReference type="PROSITE" id="PS51257">
    <property type="entry name" value="PROKAR_LIPOPROTEIN"/>
    <property type="match status" value="1"/>
</dbReference>
<evidence type="ECO:0000256" key="14">
    <source>
        <dbReference type="ARBA" id="ARBA00023288"/>
    </source>
</evidence>
<keyword evidence="11" id="KW-0472">Membrane</keyword>
<evidence type="ECO:0000256" key="6">
    <source>
        <dbReference type="ARBA" id="ARBA00022692"/>
    </source>
</evidence>
<evidence type="ECO:0000256" key="4">
    <source>
        <dbReference type="ARBA" id="ARBA00022452"/>
    </source>
</evidence>
<dbReference type="GO" id="GO:0006811">
    <property type="term" value="P:monoatomic ion transport"/>
    <property type="evidence" value="ECO:0007669"/>
    <property type="project" value="UniProtKB-KW"/>
</dbReference>
<evidence type="ECO:0000256" key="3">
    <source>
        <dbReference type="ARBA" id="ARBA00022448"/>
    </source>
</evidence>
<evidence type="ECO:0000256" key="11">
    <source>
        <dbReference type="ARBA" id="ARBA00023136"/>
    </source>
</evidence>
<comment type="similarity">
    <text evidence="2">Belongs to the BexD/CtrA/VexA family.</text>
</comment>
<gene>
    <name evidence="18" type="ORF">DTO96_100806</name>
</gene>
<evidence type="ECO:0000313" key="19">
    <source>
        <dbReference type="Proteomes" id="UP000252182"/>
    </source>
</evidence>
<dbReference type="Pfam" id="PF22461">
    <property type="entry name" value="SLBB_2"/>
    <property type="match status" value="1"/>
</dbReference>
<keyword evidence="19" id="KW-1185">Reference proteome</keyword>
<evidence type="ECO:0000256" key="2">
    <source>
        <dbReference type="ARBA" id="ARBA00009450"/>
    </source>
</evidence>
<feature type="signal peptide" evidence="15">
    <location>
        <begin position="1"/>
        <end position="19"/>
    </location>
</feature>
<feature type="domain" description="Polysaccharide export protein N-terminal" evidence="16">
    <location>
        <begin position="82"/>
        <end position="168"/>
    </location>
</feature>
<evidence type="ECO:0000256" key="7">
    <source>
        <dbReference type="ARBA" id="ARBA00022729"/>
    </source>
</evidence>
<comment type="subcellular location">
    <subcellularLocation>
        <location evidence="1">Cell outer membrane</location>
        <topology evidence="1">Multi-pass membrane protein</topology>
    </subcellularLocation>
</comment>
<dbReference type="GO" id="GO:0046930">
    <property type="term" value="C:pore complex"/>
    <property type="evidence" value="ECO:0007669"/>
    <property type="project" value="UniProtKB-KW"/>
</dbReference>
<keyword evidence="9" id="KW-0406">Ion transport</keyword>
<sequence>MFHMKKASKLMLGVSVIFAITGCSTVSSSGPKKSNILNLANQDNPNHTQVVDVNEAIADQLLSFEKHALFSETWGGEAYSGAIGVGDLLQVSIWEAPPAVLLGGSLGALGSGHAQTVQLPVQMVDKSGAIQVPFAGRISVKGKLASQVQADIVHRLKDMANQPQVLVSTVQNNSAAVTIIREGKSVTLPLTPRGERVLDAVSAIGGVPYAADKTTLQLTRGKTVRSLPLIQITQDPRQNIVLQAGDVITSTLQPYSFTALGASGKAGEINFESQGISLAKALGRVGGLQDSLADASGVFVFRYENPEVLNLAENTPATNANHKIPVVYRINLKDADAMFYTQNFPMRDRDVLFVANAPITDLQKFLKVVSTLTSPIYETTRAVNLINATANALAND</sequence>
<organism evidence="18 19">
    <name type="scientific">Ephemeroptericola cinctiostellae</name>
    <dbReference type="NCBI Taxonomy" id="2268024"/>
    <lineage>
        <taxon>Bacteria</taxon>
        <taxon>Pseudomonadati</taxon>
        <taxon>Pseudomonadota</taxon>
        <taxon>Betaproteobacteria</taxon>
        <taxon>Burkholderiales</taxon>
        <taxon>Burkholderiaceae</taxon>
        <taxon>Ephemeroptericola</taxon>
    </lineage>
</organism>
<dbReference type="InterPro" id="IPR049712">
    <property type="entry name" value="Poly_export"/>
</dbReference>
<keyword evidence="6" id="KW-0812">Transmembrane</keyword>
<reference evidence="19" key="1">
    <citation type="submission" date="2018-07" db="EMBL/GenBank/DDBJ databases">
        <authorList>
            <person name="Kim H."/>
        </authorList>
    </citation>
    <scope>NUCLEOTIDE SEQUENCE [LARGE SCALE GENOMIC DNA]</scope>
    <source>
        <strain evidence="19">F02</strain>
    </source>
</reference>
<keyword evidence="10" id="KW-0626">Porin</keyword>
<evidence type="ECO:0000259" key="17">
    <source>
        <dbReference type="Pfam" id="PF22461"/>
    </source>
</evidence>
<evidence type="ECO:0000259" key="16">
    <source>
        <dbReference type="Pfam" id="PF02563"/>
    </source>
</evidence>